<keyword evidence="4" id="KW-1185">Reference proteome</keyword>
<evidence type="ECO:0000256" key="1">
    <source>
        <dbReference type="ARBA" id="ARBA00022737"/>
    </source>
</evidence>
<evidence type="ECO:0000259" key="2">
    <source>
        <dbReference type="PROSITE" id="PS51372"/>
    </source>
</evidence>
<dbReference type="InterPro" id="IPR050661">
    <property type="entry name" value="BglG_antiterminators"/>
</dbReference>
<sequence length="280" mass="33024">MEIHRVINNNIVVSEDSQGDEVILIGKGLAFGLKRGDSIQDKRVEKRFYLEDKGLYAKFKKMLQEVSLEEIHIADDIISMARRELKRDFNESIYISLPDHIHAAIKRYDDGIQLQNGLLWEIKRMYKEEFKIAEKAVAYINDQFGVDLGEDEMGFIAFHFVSAELNSEMNAITKITRFMKEIVNLVTYNLQVCIDEHSMNGFRFMTHLKFFAHRVVNKEPPEMREDTVLYDIIREKYQKAFEVALKVKDYISNQYNYEISDIEVTYLTVHLQRFLERKTE</sequence>
<organism evidence="3 4">
    <name type="scientific">Terribacillus halophilus</name>
    <dbReference type="NCBI Taxonomy" id="361279"/>
    <lineage>
        <taxon>Bacteria</taxon>
        <taxon>Bacillati</taxon>
        <taxon>Bacillota</taxon>
        <taxon>Bacilli</taxon>
        <taxon>Bacillales</taxon>
        <taxon>Bacillaceae</taxon>
        <taxon>Terribacillus</taxon>
    </lineage>
</organism>
<evidence type="ECO:0000313" key="4">
    <source>
        <dbReference type="Proteomes" id="UP000198666"/>
    </source>
</evidence>
<dbReference type="PANTHER" id="PTHR30185">
    <property type="entry name" value="CRYPTIC BETA-GLUCOSIDE BGL OPERON ANTITERMINATOR"/>
    <property type="match status" value="1"/>
</dbReference>
<gene>
    <name evidence="3" type="ORF">SAMN05421663_102120</name>
</gene>
<dbReference type="SMART" id="SM01061">
    <property type="entry name" value="CAT_RBD"/>
    <property type="match status" value="1"/>
</dbReference>
<dbReference type="InterPro" id="IPR004341">
    <property type="entry name" value="CAT_RNA-bd_dom"/>
</dbReference>
<protein>
    <submittedName>
        <fullName evidence="3">Beta-glucoside operon transcriptional antiterminator</fullName>
    </submittedName>
</protein>
<dbReference type="InterPro" id="IPR036634">
    <property type="entry name" value="PRD_sf"/>
</dbReference>
<dbReference type="Gene3D" id="1.10.1790.10">
    <property type="entry name" value="PRD domain"/>
    <property type="match status" value="2"/>
</dbReference>
<dbReference type="InterPro" id="IPR036650">
    <property type="entry name" value="CAT_RNA-bd_dom_sf"/>
</dbReference>
<dbReference type="SUPFAM" id="SSF50151">
    <property type="entry name" value="SacY-like RNA-binding domain"/>
    <property type="match status" value="1"/>
</dbReference>
<feature type="domain" description="PRD" evidence="2">
    <location>
        <begin position="65"/>
        <end position="170"/>
    </location>
</feature>
<dbReference type="PANTHER" id="PTHR30185:SF15">
    <property type="entry name" value="CRYPTIC BETA-GLUCOSIDE BGL OPERON ANTITERMINATOR"/>
    <property type="match status" value="1"/>
</dbReference>
<dbReference type="EMBL" id="FMZB01000002">
    <property type="protein sequence ID" value="SDC33844.1"/>
    <property type="molecule type" value="Genomic_DNA"/>
</dbReference>
<feature type="domain" description="PRD" evidence="2">
    <location>
        <begin position="171"/>
        <end position="280"/>
    </location>
</feature>
<dbReference type="PROSITE" id="PS51372">
    <property type="entry name" value="PRD_2"/>
    <property type="match status" value="2"/>
</dbReference>
<dbReference type="NCBIfam" id="NF046042">
    <property type="entry name" value="LicT"/>
    <property type="match status" value="1"/>
</dbReference>
<dbReference type="Pfam" id="PF03123">
    <property type="entry name" value="CAT_RBD"/>
    <property type="match status" value="1"/>
</dbReference>
<dbReference type="STRING" id="361279.SAMN05421663_102120"/>
<dbReference type="InterPro" id="IPR011608">
    <property type="entry name" value="PRD"/>
</dbReference>
<dbReference type="GO" id="GO:0006355">
    <property type="term" value="P:regulation of DNA-templated transcription"/>
    <property type="evidence" value="ECO:0007669"/>
    <property type="project" value="InterPro"/>
</dbReference>
<dbReference type="GO" id="GO:0003723">
    <property type="term" value="F:RNA binding"/>
    <property type="evidence" value="ECO:0007669"/>
    <property type="project" value="InterPro"/>
</dbReference>
<dbReference type="RefSeq" id="WP_093725983.1">
    <property type="nucleotide sequence ID" value="NZ_FMZB01000002.1"/>
</dbReference>
<dbReference type="AlphaFoldDB" id="A0A1G6KSB4"/>
<accession>A0A1G6KSB4</accession>
<dbReference type="Gene3D" id="2.30.24.10">
    <property type="entry name" value="CAT RNA-binding domain"/>
    <property type="match status" value="1"/>
</dbReference>
<keyword evidence="1" id="KW-0677">Repeat</keyword>
<proteinExistence type="predicted"/>
<dbReference type="Proteomes" id="UP000198666">
    <property type="component" value="Unassembled WGS sequence"/>
</dbReference>
<dbReference type="OrthoDB" id="9813552at2"/>
<evidence type="ECO:0000313" key="3">
    <source>
        <dbReference type="EMBL" id="SDC33844.1"/>
    </source>
</evidence>
<name>A0A1G6KSB4_9BACI</name>
<reference evidence="4" key="1">
    <citation type="submission" date="2016-10" db="EMBL/GenBank/DDBJ databases">
        <authorList>
            <person name="Varghese N."/>
            <person name="Submissions S."/>
        </authorList>
    </citation>
    <scope>NUCLEOTIDE SEQUENCE [LARGE SCALE GENOMIC DNA]</scope>
    <source>
        <strain evidence="4">DSM 21620</strain>
    </source>
</reference>
<dbReference type="SUPFAM" id="SSF63520">
    <property type="entry name" value="PTS-regulatory domain, PRD"/>
    <property type="match status" value="2"/>
</dbReference>
<dbReference type="Pfam" id="PF00874">
    <property type="entry name" value="PRD"/>
    <property type="match status" value="2"/>
</dbReference>